<organism evidence="2 3">
    <name type="scientific">Aerophobetes bacterium</name>
    <dbReference type="NCBI Taxonomy" id="2030807"/>
    <lineage>
        <taxon>Bacteria</taxon>
        <taxon>Candidatus Aerophobota</taxon>
    </lineage>
</organism>
<gene>
    <name evidence="2" type="ORF">COB11_04685</name>
</gene>
<keyword evidence="1" id="KW-0732">Signal</keyword>
<proteinExistence type="predicted"/>
<accession>A0A2A4YGL3</accession>
<dbReference type="AlphaFoldDB" id="A0A2A4YGL3"/>
<comment type="caution">
    <text evidence="2">The sequence shown here is derived from an EMBL/GenBank/DDBJ whole genome shotgun (WGS) entry which is preliminary data.</text>
</comment>
<evidence type="ECO:0000256" key="1">
    <source>
        <dbReference type="SAM" id="SignalP"/>
    </source>
</evidence>
<feature type="chain" id="PRO_5013241004" evidence="1">
    <location>
        <begin position="23"/>
        <end position="205"/>
    </location>
</feature>
<evidence type="ECO:0000313" key="2">
    <source>
        <dbReference type="EMBL" id="PCI93831.1"/>
    </source>
</evidence>
<dbReference type="Proteomes" id="UP000217838">
    <property type="component" value="Unassembled WGS sequence"/>
</dbReference>
<protein>
    <submittedName>
        <fullName evidence="2">Uncharacterized protein</fullName>
    </submittedName>
</protein>
<name>A0A2A4YGL3_UNCAE</name>
<dbReference type="EMBL" id="NVUU01000051">
    <property type="protein sequence ID" value="PCI93831.1"/>
    <property type="molecule type" value="Genomic_DNA"/>
</dbReference>
<feature type="signal peptide" evidence="1">
    <location>
        <begin position="1"/>
        <end position="22"/>
    </location>
</feature>
<evidence type="ECO:0000313" key="3">
    <source>
        <dbReference type="Proteomes" id="UP000217838"/>
    </source>
</evidence>
<sequence>MKPKLFILLSVLFALCFSTSYAETVKNSTRYHFKVSKKEYRFSTFFEIDSEDAPRGNVKKSFFRMRTNYDLSDINGWQATGIVRVMSLGLLFTWAKEIDMYDTTGQYIGMIDGQAMTTAAARYSIYDGSNNLVGIAFLDQNCSGFTITHPKSEAYTIARLKRNFVQDTVDGWDIIVYEKDLIDARIIRIFAAFVCDYQNTFKTDT</sequence>
<reference evidence="3" key="1">
    <citation type="submission" date="2017-08" db="EMBL/GenBank/DDBJ databases">
        <title>A dynamic microbial community with high functional redundancy inhabits the cold, oxic subseafloor aquifer.</title>
        <authorList>
            <person name="Tully B.J."/>
            <person name="Wheat C.G."/>
            <person name="Glazer B.T."/>
            <person name="Huber J.A."/>
        </authorList>
    </citation>
    <scope>NUCLEOTIDE SEQUENCE [LARGE SCALE GENOMIC DNA]</scope>
</reference>